<dbReference type="EMBL" id="JTJJ01000102">
    <property type="protein sequence ID" value="KHJ65888.1"/>
    <property type="molecule type" value="Genomic_DNA"/>
</dbReference>
<proteinExistence type="predicted"/>
<comment type="caution">
    <text evidence="1">The sequence shown here is derived from an EMBL/GenBank/DDBJ whole genome shotgun (WGS) entry which is preliminary data.</text>
</comment>
<protein>
    <submittedName>
        <fullName evidence="1">Uncharacterized protein</fullName>
    </submittedName>
</protein>
<organism evidence="1 2">
    <name type="scientific">Pantoea rodasii</name>
    <dbReference type="NCBI Taxonomy" id="1076549"/>
    <lineage>
        <taxon>Bacteria</taxon>
        <taxon>Pseudomonadati</taxon>
        <taxon>Pseudomonadota</taxon>
        <taxon>Gammaproteobacteria</taxon>
        <taxon>Enterobacterales</taxon>
        <taxon>Erwiniaceae</taxon>
        <taxon>Pantoea</taxon>
    </lineage>
</organism>
<accession>A0A0B1QYM6</accession>
<evidence type="ECO:0000313" key="2">
    <source>
        <dbReference type="Proteomes" id="UP000030853"/>
    </source>
</evidence>
<sequence>MCISTPLNLLFSPTPVTQNDIIRVLGEYTFIRLDNGDEAFYHYGNWITGADASCGEPSVLGLAQSMARAGCKSLRCVELPVPDDAEWSWEDVVTQLVRASVTRQVRGELIVTASDHTRHGRGVHVCSDPLLSGANSNLWFPLSADEGWHAGIERVLTMNGVAENVVRLEPLRDGPEYTDFKVIYNRKICA</sequence>
<name>A0A0B1QYM6_9GAMM</name>
<dbReference type="RefSeq" id="WP_039335629.1">
    <property type="nucleotide sequence ID" value="NZ_JTJJ01000102.1"/>
</dbReference>
<reference evidence="1 2" key="1">
    <citation type="submission" date="2014-11" db="EMBL/GenBank/DDBJ databases">
        <title>Genome sequencing of Pantoea rodasii ND03.</title>
        <authorList>
            <person name="Muhamad Yunos N.Y."/>
            <person name="Chan K.-G."/>
        </authorList>
    </citation>
    <scope>NUCLEOTIDE SEQUENCE [LARGE SCALE GENOMIC DNA]</scope>
    <source>
        <strain evidence="1 2">ND03</strain>
    </source>
</reference>
<dbReference type="Proteomes" id="UP000030853">
    <property type="component" value="Unassembled WGS sequence"/>
</dbReference>
<evidence type="ECO:0000313" key="1">
    <source>
        <dbReference type="EMBL" id="KHJ65888.1"/>
    </source>
</evidence>
<gene>
    <name evidence="1" type="ORF">QU24_22205</name>
</gene>
<dbReference type="AlphaFoldDB" id="A0A0B1QYM6"/>